<evidence type="ECO:0000256" key="1">
    <source>
        <dbReference type="ARBA" id="ARBA00022729"/>
    </source>
</evidence>
<dbReference type="Gene3D" id="2.60.120.200">
    <property type="match status" value="1"/>
</dbReference>
<comment type="caution">
    <text evidence="4">The sequence shown here is derived from an EMBL/GenBank/DDBJ whole genome shotgun (WGS) entry which is preliminary data.</text>
</comment>
<protein>
    <submittedName>
        <fullName evidence="4">LamG domain-containing protein</fullName>
    </submittedName>
</protein>
<evidence type="ECO:0000256" key="2">
    <source>
        <dbReference type="ARBA" id="ARBA00023157"/>
    </source>
</evidence>
<gene>
    <name evidence="4" type="ORF">H9628_07855</name>
</gene>
<evidence type="ECO:0000259" key="3">
    <source>
        <dbReference type="SMART" id="SM00560"/>
    </source>
</evidence>
<name>A0ABR8WMY4_9FLAO</name>
<sequence length="280" mass="30704">MKNKIINIIGGCAMALFAFSCQDLDRPELGNYPKDAALPGGPLKFYVAFDGTSSNPLMNAVDSIKAKFPSDNPLTSIDGISAKGVQGEKYKYIKYTSANDFAQTAGSFTVSVWMQKNQQRTDHIFSMPAASDYHWSGGSMFLLTEGPVSGPVVKFFVKDKTGEKWFEWVGANAVNGLYNGQWHHLAFVYDGSTSVMTLYVDGQPHSFKSEWANHGNIVLEPSKITALKIGAGPQEFTATEIANNGDDWLKNSFVGGIDQFRMYSSALTATEVQTLFTKKK</sequence>
<dbReference type="InterPro" id="IPR013320">
    <property type="entry name" value="ConA-like_dom_sf"/>
</dbReference>
<dbReference type="Pfam" id="PF13385">
    <property type="entry name" value="Laminin_G_3"/>
    <property type="match status" value="1"/>
</dbReference>
<accession>A0ABR8WMY4</accession>
<keyword evidence="5" id="KW-1185">Reference proteome</keyword>
<organism evidence="4 5">
    <name type="scientific">Kaistella pullorum</name>
    <dbReference type="NCBI Taxonomy" id="2763074"/>
    <lineage>
        <taxon>Bacteria</taxon>
        <taxon>Pseudomonadati</taxon>
        <taxon>Bacteroidota</taxon>
        <taxon>Flavobacteriia</taxon>
        <taxon>Flavobacteriales</taxon>
        <taxon>Weeksellaceae</taxon>
        <taxon>Chryseobacterium group</taxon>
        <taxon>Kaistella</taxon>
    </lineage>
</organism>
<keyword evidence="1" id="KW-0732">Signal</keyword>
<dbReference type="PROSITE" id="PS51257">
    <property type="entry name" value="PROKAR_LIPOPROTEIN"/>
    <property type="match status" value="1"/>
</dbReference>
<feature type="domain" description="LamG-like jellyroll fold" evidence="3">
    <location>
        <begin position="106"/>
        <end position="270"/>
    </location>
</feature>
<dbReference type="SUPFAM" id="SSF49899">
    <property type="entry name" value="Concanavalin A-like lectins/glucanases"/>
    <property type="match status" value="1"/>
</dbReference>
<proteinExistence type="predicted"/>
<dbReference type="EMBL" id="JACSPS010000002">
    <property type="protein sequence ID" value="MBD8018384.1"/>
    <property type="molecule type" value="Genomic_DNA"/>
</dbReference>
<dbReference type="RefSeq" id="WP_251833572.1">
    <property type="nucleotide sequence ID" value="NZ_JACSPS010000002.1"/>
</dbReference>
<keyword evidence="2" id="KW-1015">Disulfide bond</keyword>
<dbReference type="Proteomes" id="UP000626242">
    <property type="component" value="Unassembled WGS sequence"/>
</dbReference>
<evidence type="ECO:0000313" key="5">
    <source>
        <dbReference type="Proteomes" id="UP000626242"/>
    </source>
</evidence>
<evidence type="ECO:0000313" key="4">
    <source>
        <dbReference type="EMBL" id="MBD8018384.1"/>
    </source>
</evidence>
<dbReference type="SMART" id="SM00560">
    <property type="entry name" value="LamGL"/>
    <property type="match status" value="1"/>
</dbReference>
<reference evidence="4 5" key="1">
    <citation type="submission" date="2020-08" db="EMBL/GenBank/DDBJ databases">
        <title>A Genomic Blueprint of the Chicken Gut Microbiome.</title>
        <authorList>
            <person name="Gilroy R."/>
            <person name="Ravi A."/>
            <person name="Getino M."/>
            <person name="Pursley I."/>
            <person name="Horton D.L."/>
            <person name="Alikhan N.-F."/>
            <person name="Baker D."/>
            <person name="Gharbi K."/>
            <person name="Hall N."/>
            <person name="Watson M."/>
            <person name="Adriaenssens E.M."/>
            <person name="Foster-Nyarko E."/>
            <person name="Jarju S."/>
            <person name="Secka A."/>
            <person name="Antonio M."/>
            <person name="Oren A."/>
            <person name="Chaudhuri R."/>
            <person name="La Ragione R.M."/>
            <person name="Hildebrand F."/>
            <person name="Pallen M.J."/>
        </authorList>
    </citation>
    <scope>NUCLEOTIDE SEQUENCE [LARGE SCALE GENOMIC DNA]</scope>
    <source>
        <strain evidence="4 5">Sa1CVA4</strain>
    </source>
</reference>
<dbReference type="InterPro" id="IPR006558">
    <property type="entry name" value="LamG-like"/>
</dbReference>